<sequence length="90" mass="10058">MEGGFARGLGIELLTTTNFKRWKSCMESYLLGEDLWEVVCGDESQEVTAAAAEAMRVWRKTNAKTEFVLKRAISSELFDHIIGSRSAAEI</sequence>
<protein>
    <recommendedName>
        <fullName evidence="1">DUF4219 domain-containing protein</fullName>
    </recommendedName>
</protein>
<feature type="domain" description="DUF4219" evidence="1">
    <location>
        <begin position="14"/>
        <end position="39"/>
    </location>
</feature>
<evidence type="ECO:0000259" key="1">
    <source>
        <dbReference type="Pfam" id="PF13961"/>
    </source>
</evidence>
<comment type="caution">
    <text evidence="2">The sequence shown here is derived from an EMBL/GenBank/DDBJ whole genome shotgun (WGS) entry which is preliminary data.</text>
</comment>
<gene>
    <name evidence="2" type="ORF">KSP39_PZI018970</name>
</gene>
<dbReference type="AlphaFoldDB" id="A0AAP0FZ94"/>
<dbReference type="Pfam" id="PF13961">
    <property type="entry name" value="DUF4219"/>
    <property type="match status" value="1"/>
</dbReference>
<accession>A0AAP0FZ94</accession>
<organism evidence="2 3">
    <name type="scientific">Platanthera zijinensis</name>
    <dbReference type="NCBI Taxonomy" id="2320716"/>
    <lineage>
        <taxon>Eukaryota</taxon>
        <taxon>Viridiplantae</taxon>
        <taxon>Streptophyta</taxon>
        <taxon>Embryophyta</taxon>
        <taxon>Tracheophyta</taxon>
        <taxon>Spermatophyta</taxon>
        <taxon>Magnoliopsida</taxon>
        <taxon>Liliopsida</taxon>
        <taxon>Asparagales</taxon>
        <taxon>Orchidaceae</taxon>
        <taxon>Orchidoideae</taxon>
        <taxon>Orchideae</taxon>
        <taxon>Orchidinae</taxon>
        <taxon>Platanthera</taxon>
    </lineage>
</organism>
<reference evidence="2 3" key="1">
    <citation type="journal article" date="2022" name="Nat. Plants">
        <title>Genomes of leafy and leafless Platanthera orchids illuminate the evolution of mycoheterotrophy.</title>
        <authorList>
            <person name="Li M.H."/>
            <person name="Liu K.W."/>
            <person name="Li Z."/>
            <person name="Lu H.C."/>
            <person name="Ye Q.L."/>
            <person name="Zhang D."/>
            <person name="Wang J.Y."/>
            <person name="Li Y.F."/>
            <person name="Zhong Z.M."/>
            <person name="Liu X."/>
            <person name="Yu X."/>
            <person name="Liu D.K."/>
            <person name="Tu X.D."/>
            <person name="Liu B."/>
            <person name="Hao Y."/>
            <person name="Liao X.Y."/>
            <person name="Jiang Y.T."/>
            <person name="Sun W.H."/>
            <person name="Chen J."/>
            <person name="Chen Y.Q."/>
            <person name="Ai Y."/>
            <person name="Zhai J.W."/>
            <person name="Wu S.S."/>
            <person name="Zhou Z."/>
            <person name="Hsiao Y.Y."/>
            <person name="Wu W.L."/>
            <person name="Chen Y.Y."/>
            <person name="Lin Y.F."/>
            <person name="Hsu J.L."/>
            <person name="Li C.Y."/>
            <person name="Wang Z.W."/>
            <person name="Zhao X."/>
            <person name="Zhong W.Y."/>
            <person name="Ma X.K."/>
            <person name="Ma L."/>
            <person name="Huang J."/>
            <person name="Chen G.Z."/>
            <person name="Huang M.Z."/>
            <person name="Huang L."/>
            <person name="Peng D.H."/>
            <person name="Luo Y.B."/>
            <person name="Zou S.Q."/>
            <person name="Chen S.P."/>
            <person name="Lan S."/>
            <person name="Tsai W.C."/>
            <person name="Van de Peer Y."/>
            <person name="Liu Z.J."/>
        </authorList>
    </citation>
    <scope>NUCLEOTIDE SEQUENCE [LARGE SCALE GENOMIC DNA]</scope>
    <source>
        <strain evidence="2">Lor287</strain>
    </source>
</reference>
<keyword evidence="3" id="KW-1185">Reference proteome</keyword>
<dbReference type="Proteomes" id="UP001418222">
    <property type="component" value="Unassembled WGS sequence"/>
</dbReference>
<proteinExistence type="predicted"/>
<evidence type="ECO:0000313" key="3">
    <source>
        <dbReference type="Proteomes" id="UP001418222"/>
    </source>
</evidence>
<dbReference type="EMBL" id="JBBWWQ010000016">
    <property type="protein sequence ID" value="KAK8926653.1"/>
    <property type="molecule type" value="Genomic_DNA"/>
</dbReference>
<name>A0AAP0FZ94_9ASPA</name>
<evidence type="ECO:0000313" key="2">
    <source>
        <dbReference type="EMBL" id="KAK8926653.1"/>
    </source>
</evidence>
<dbReference type="InterPro" id="IPR025314">
    <property type="entry name" value="DUF4219"/>
</dbReference>